<evidence type="ECO:0000256" key="5">
    <source>
        <dbReference type="ARBA" id="ARBA00017871"/>
    </source>
</evidence>
<protein>
    <recommendedName>
        <fullName evidence="5">Tryptophan 2-monooxygenase</fullName>
        <ecNumber evidence="4">1.13.12.3</ecNumber>
    </recommendedName>
</protein>
<dbReference type="Pfam" id="PF01593">
    <property type="entry name" value="Amino_oxidase"/>
    <property type="match status" value="1"/>
</dbReference>
<evidence type="ECO:0000313" key="12">
    <source>
        <dbReference type="Proteomes" id="UP000245678"/>
    </source>
</evidence>
<feature type="binding site" evidence="9">
    <location>
        <position position="407"/>
    </location>
    <ligand>
        <name>FAD</name>
        <dbReference type="ChEBI" id="CHEBI:57692"/>
    </ligand>
</feature>
<dbReference type="EC" id="1.13.12.3" evidence="4"/>
<dbReference type="SUPFAM" id="SSF54373">
    <property type="entry name" value="FAD-linked reductases, C-terminal domain"/>
    <property type="match status" value="1"/>
</dbReference>
<organism evidence="11 12">
    <name type="scientific">Mucilaginibacter oryzae</name>
    <dbReference type="NCBI Taxonomy" id="468058"/>
    <lineage>
        <taxon>Bacteria</taxon>
        <taxon>Pseudomonadati</taxon>
        <taxon>Bacteroidota</taxon>
        <taxon>Sphingobacteriia</taxon>
        <taxon>Sphingobacteriales</taxon>
        <taxon>Sphingobacteriaceae</taxon>
        <taxon>Mucilaginibacter</taxon>
    </lineage>
</organism>
<comment type="caution">
    <text evidence="11">The sequence shown here is derived from an EMBL/GenBank/DDBJ whole genome shotgun (WGS) entry which is preliminary data.</text>
</comment>
<dbReference type="InterPro" id="IPR001613">
    <property type="entry name" value="Flavin_amine_oxidase"/>
</dbReference>
<evidence type="ECO:0000259" key="10">
    <source>
        <dbReference type="Pfam" id="PF01593"/>
    </source>
</evidence>
<evidence type="ECO:0000256" key="7">
    <source>
        <dbReference type="ARBA" id="ARBA00023070"/>
    </source>
</evidence>
<dbReference type="PANTHER" id="PTHR10742:SF410">
    <property type="entry name" value="LYSINE-SPECIFIC HISTONE DEMETHYLASE 2"/>
    <property type="match status" value="1"/>
</dbReference>
<evidence type="ECO:0000256" key="6">
    <source>
        <dbReference type="ARBA" id="ARBA00023002"/>
    </source>
</evidence>
<evidence type="ECO:0000313" key="11">
    <source>
        <dbReference type="EMBL" id="PWK77952.1"/>
    </source>
</evidence>
<dbReference type="PRINTS" id="PR00757">
    <property type="entry name" value="AMINEOXDASEF"/>
</dbReference>
<evidence type="ECO:0000256" key="4">
    <source>
        <dbReference type="ARBA" id="ARBA00012535"/>
    </source>
</evidence>
<keyword evidence="6" id="KW-0560">Oxidoreductase</keyword>
<evidence type="ECO:0000256" key="2">
    <source>
        <dbReference type="ARBA" id="ARBA00004814"/>
    </source>
</evidence>
<dbReference type="RefSeq" id="WP_109608438.1">
    <property type="nucleotide sequence ID" value="NZ_QGHA01000004.1"/>
</dbReference>
<dbReference type="InterPro" id="IPR002937">
    <property type="entry name" value="Amino_oxidase"/>
</dbReference>
<dbReference type="InterPro" id="IPR050281">
    <property type="entry name" value="Flavin_monoamine_oxidase"/>
</dbReference>
<dbReference type="AlphaFoldDB" id="A0A316HSM0"/>
<comment type="catalytic activity">
    <reaction evidence="8">
        <text>L-tryptophan + O2 = indole-3-acetamide + CO2 + H2O</text>
        <dbReference type="Rhea" id="RHEA:16165"/>
        <dbReference type="ChEBI" id="CHEBI:15377"/>
        <dbReference type="ChEBI" id="CHEBI:15379"/>
        <dbReference type="ChEBI" id="CHEBI:16031"/>
        <dbReference type="ChEBI" id="CHEBI:16526"/>
        <dbReference type="ChEBI" id="CHEBI:57912"/>
        <dbReference type="EC" id="1.13.12.3"/>
    </reaction>
</comment>
<accession>A0A316HSM0</accession>
<gene>
    <name evidence="11" type="ORF">LX99_02839</name>
</gene>
<evidence type="ECO:0000256" key="1">
    <source>
        <dbReference type="ARBA" id="ARBA00001974"/>
    </source>
</evidence>
<dbReference type="Proteomes" id="UP000245678">
    <property type="component" value="Unassembled WGS sequence"/>
</dbReference>
<comment type="pathway">
    <text evidence="2">Plant hormone metabolism; auxin biosynthesis.</text>
</comment>
<name>A0A316HSM0_9SPHI</name>
<proteinExistence type="inferred from homology"/>
<keyword evidence="12" id="KW-1185">Reference proteome</keyword>
<comment type="similarity">
    <text evidence="3">Belongs to the tryptophan 2-monooxygenase family.</text>
</comment>
<evidence type="ECO:0000256" key="8">
    <source>
        <dbReference type="ARBA" id="ARBA00047321"/>
    </source>
</evidence>
<comment type="cofactor">
    <cofactor evidence="1">
        <name>FAD</name>
        <dbReference type="ChEBI" id="CHEBI:57692"/>
    </cofactor>
</comment>
<sequence length="435" mass="48708">MENTDIIIIGGGAAGLMTARTLAKAGKNMVLLEARDRLGGRIHTLENGTSLQHAELGAEFIHGDLPLTQALLHEAGIKYSPASASMWRYDDGRFIAEGHVIEYWDEFLERILQLQQDMSIEEFLQLEFSDDKYAGLRESVRRYVSGYDNADPKKASAFSIRKEWQNEHEDAQYRIEGGYRELVNYLADEFKQAGGHIFVNAIAKDIDWGQHHVIVSTDIGITYQAKQLLVAMPLGLLQAEAGLKATISFDPPIDYYIKALKSLGFGAVIKVLLEFDEAFWYSDEVRKMTGADLEDMGFLFSNEAIPVWWTQMPVHRPLLTGWLGGPPAAERLHTSNEDMLMQALESISHMFKIDIETLKQKLLTWNVINWTADPFSRGSYSYDTIDTAEARKILSHPIGDTLFFAGEYLYEGTAMGTVEAALTSGLRAAERLLGG</sequence>
<evidence type="ECO:0000256" key="9">
    <source>
        <dbReference type="PIRSR" id="PIRSR601613-1"/>
    </source>
</evidence>
<dbReference type="SUPFAM" id="SSF51905">
    <property type="entry name" value="FAD/NAD(P)-binding domain"/>
    <property type="match status" value="1"/>
</dbReference>
<feature type="domain" description="Amine oxidase" evidence="10">
    <location>
        <begin position="14"/>
        <end position="433"/>
    </location>
</feature>
<feature type="binding site" evidence="9">
    <location>
        <begin position="33"/>
        <end position="34"/>
    </location>
    <ligand>
        <name>FAD</name>
        <dbReference type="ChEBI" id="CHEBI:57692"/>
    </ligand>
</feature>
<keyword evidence="7" id="KW-0073">Auxin biosynthesis</keyword>
<evidence type="ECO:0000256" key="3">
    <source>
        <dbReference type="ARBA" id="ARBA00005833"/>
    </source>
</evidence>
<dbReference type="PANTHER" id="PTHR10742">
    <property type="entry name" value="FLAVIN MONOAMINE OXIDASE"/>
    <property type="match status" value="1"/>
</dbReference>
<dbReference type="GO" id="GO:0050361">
    <property type="term" value="F:tryptophan 2-monooxygenase activity"/>
    <property type="evidence" value="ECO:0007669"/>
    <property type="project" value="UniProtKB-EC"/>
</dbReference>
<dbReference type="GO" id="GO:0009851">
    <property type="term" value="P:auxin biosynthetic process"/>
    <property type="evidence" value="ECO:0007669"/>
    <property type="project" value="UniProtKB-KW"/>
</dbReference>
<dbReference type="Gene3D" id="3.50.50.60">
    <property type="entry name" value="FAD/NAD(P)-binding domain"/>
    <property type="match status" value="1"/>
</dbReference>
<dbReference type="InterPro" id="IPR036188">
    <property type="entry name" value="FAD/NAD-bd_sf"/>
</dbReference>
<dbReference type="EMBL" id="QGHA01000004">
    <property type="protein sequence ID" value="PWK77952.1"/>
    <property type="molecule type" value="Genomic_DNA"/>
</dbReference>
<reference evidence="11 12" key="1">
    <citation type="submission" date="2018-05" db="EMBL/GenBank/DDBJ databases">
        <title>Genomic Encyclopedia of Archaeal and Bacterial Type Strains, Phase II (KMG-II): from individual species to whole genera.</title>
        <authorList>
            <person name="Goeker M."/>
        </authorList>
    </citation>
    <scope>NUCLEOTIDE SEQUENCE [LARGE SCALE GENOMIC DNA]</scope>
    <source>
        <strain evidence="11 12">DSM 19975</strain>
    </source>
</reference>